<dbReference type="AlphaFoldDB" id="A0A127M9R5"/>
<accession>A0A127M9R5</accession>
<evidence type="ECO:0000313" key="1">
    <source>
        <dbReference type="EMBL" id="AMO69993.1"/>
    </source>
</evidence>
<evidence type="ECO:0000313" key="2">
    <source>
        <dbReference type="Proteomes" id="UP000074119"/>
    </source>
</evidence>
<gene>
    <name evidence="1" type="ORF">AZF00_17545</name>
</gene>
<protein>
    <submittedName>
        <fullName evidence="1">Uncharacterized protein</fullName>
    </submittedName>
</protein>
<dbReference type="KEGG" id="zal:AZF00_17545"/>
<sequence length="323" mass="36280">MSGTNRAKLTFLELIIPPISNQEAVWFKDEPFAEYMRQSDFYMIGGKAKSKFVNVRASEGNDQILFDIVVGDECKTSGVINIQQLKPVIDFEGDNFGVGCGEEAIEFFYERSGENILIARFTPENILWYRSRQEQGISGLDNYADVMVYDLLYVGIAKKGDSYDRLIAKGHHARQEILSNEPQRYPGARVTDEIFLFLFRPEPLFVTSFGADSEIDLDFGYDHKKIVADAEKAFVSLLQPNYNTVRFKQYPRGADGLYSSKLDRYGYSIGEAITFNTPHGQIKGGRNGDLGGLSNKADFISVDKESAKLFISGVDFPNDEPNA</sequence>
<reference evidence="1 2" key="1">
    <citation type="submission" date="2015-12" db="EMBL/GenBank/DDBJ databases">
        <authorList>
            <person name="Shamseldin A."/>
            <person name="Moawad H."/>
            <person name="Abd El-Rahim W.M."/>
            <person name="Sadowsky M.J."/>
        </authorList>
    </citation>
    <scope>NUCLEOTIDE SEQUENCE [LARGE SCALE GENOMIC DNA]</scope>
    <source>
        <strain evidence="1 2">SM2</strain>
    </source>
</reference>
<proteinExistence type="predicted"/>
<organism evidence="1 2">
    <name type="scientific">Zhongshania aliphaticivorans</name>
    <dbReference type="NCBI Taxonomy" id="1470434"/>
    <lineage>
        <taxon>Bacteria</taxon>
        <taxon>Pseudomonadati</taxon>
        <taxon>Pseudomonadota</taxon>
        <taxon>Gammaproteobacteria</taxon>
        <taxon>Cellvibrionales</taxon>
        <taxon>Spongiibacteraceae</taxon>
        <taxon>Zhongshania</taxon>
    </lineage>
</organism>
<dbReference type="Proteomes" id="UP000074119">
    <property type="component" value="Chromosome"/>
</dbReference>
<dbReference type="STRING" id="1470434.AZF00_17545"/>
<dbReference type="EMBL" id="CP014544">
    <property type="protein sequence ID" value="AMO69993.1"/>
    <property type="molecule type" value="Genomic_DNA"/>
</dbReference>
<name>A0A127M9R5_9GAMM</name>